<dbReference type="InterPro" id="IPR003390">
    <property type="entry name" value="DNA_integrity_scan_DisA_N"/>
</dbReference>
<proteinExistence type="predicted"/>
<dbReference type="Pfam" id="PF21752">
    <property type="entry name" value="DACNG"/>
    <property type="match status" value="1"/>
</dbReference>
<organism evidence="2 3">
    <name type="scientific">Streptomyces melanosporofaciens</name>
    <dbReference type="NCBI Taxonomy" id="67327"/>
    <lineage>
        <taxon>Bacteria</taxon>
        <taxon>Bacillati</taxon>
        <taxon>Actinomycetota</taxon>
        <taxon>Actinomycetes</taxon>
        <taxon>Kitasatosporales</taxon>
        <taxon>Streptomycetaceae</taxon>
        <taxon>Streptomyces</taxon>
        <taxon>Streptomyces violaceusniger group</taxon>
    </lineage>
</organism>
<dbReference type="RefSeq" id="WP_093463076.1">
    <property type="nucleotide sequence ID" value="NZ_FNST01000002.1"/>
</dbReference>
<evidence type="ECO:0000313" key="2">
    <source>
        <dbReference type="EMBL" id="SEC21294.1"/>
    </source>
</evidence>
<dbReference type="SUPFAM" id="SSF143597">
    <property type="entry name" value="YojJ-like"/>
    <property type="match status" value="1"/>
</dbReference>
<dbReference type="Gene3D" id="3.40.1700.10">
    <property type="entry name" value="DNA integrity scanning protein, DisA, N-terminal domain"/>
    <property type="match status" value="1"/>
</dbReference>
<evidence type="ECO:0000313" key="3">
    <source>
        <dbReference type="Proteomes" id="UP000198609"/>
    </source>
</evidence>
<dbReference type="PROSITE" id="PS51794">
    <property type="entry name" value="DAC"/>
    <property type="match status" value="1"/>
</dbReference>
<evidence type="ECO:0000259" key="1">
    <source>
        <dbReference type="PROSITE" id="PS51794"/>
    </source>
</evidence>
<dbReference type="Pfam" id="PF21750">
    <property type="entry name" value="DACNH"/>
    <property type="match status" value="1"/>
</dbReference>
<protein>
    <submittedName>
        <fullName evidence="2">DisA checkpoint controller nucleotide-binding</fullName>
    </submittedName>
</protein>
<dbReference type="AlphaFoldDB" id="A0A1H4QP19"/>
<dbReference type="InterPro" id="IPR048554">
    <property type="entry name" value="DACNG"/>
</dbReference>
<accession>A0A1H4QP19</accession>
<dbReference type="EMBL" id="FNST01000002">
    <property type="protein sequence ID" value="SEC21294.1"/>
    <property type="molecule type" value="Genomic_DNA"/>
</dbReference>
<dbReference type="Proteomes" id="UP000198609">
    <property type="component" value="Unassembled WGS sequence"/>
</dbReference>
<keyword evidence="3" id="KW-1185">Reference proteome</keyword>
<gene>
    <name evidence="2" type="ORF">SAMN04490356_3317</name>
</gene>
<sequence>MSERVIEQFMWGFQHSFRSSVEFEVERAFEEIGFKAYVRCILVGFEVTDGHRFPICVEQGDGLYKTEDFSDVQRLAVEKYRNNPESSVLYSHPRMRKLRQESLMNRMRAEALEETLGSLEGQSERIFFASNSVQVGDYDVHVIIGTDKQAVARVPQISTTMSDRMPVLQSLVHAVIWEILGRAAKALYLPEAGSGLSVLGASTGEIVRTATEHMLRTMMYCIHYWFASDFHLLMNQLSALPYEGREGAGRLVLAQADNPAIDVSVKLASPVDSRNTLAIRKLLEGGGPTADVLSDGERIYGLGTVRSDYDPTTESVFNVRFLRRGYWELSHAGTALLAVRDGIPSLPQHVLDERYLLDLCDRLFTASDGDVLVQAARAIGKHRHGAMLVISADAEGEAKRLSPQSWAVEPSLLSPSLLTQLTDMDGAVLLDPEGNCHAIGVILDGVAKGEGDPARGSRLNNSVRYLGSGRAATIVVVYSADGGIDVLPHLHCRVLKSEVNGAVAAYLALVPQRPPELERVNRLWDAVKSFRFYLSAEQCNALNDAREAFEEWRMETTQVRIEENLLVPDPMMDESYWLKENE</sequence>
<feature type="domain" description="DAC" evidence="1">
    <location>
        <begin position="356"/>
        <end position="498"/>
    </location>
</feature>
<dbReference type="Pfam" id="PF02457">
    <property type="entry name" value="DAC"/>
    <property type="match status" value="1"/>
</dbReference>
<name>A0A1H4QP19_STRMJ</name>
<reference evidence="3" key="1">
    <citation type="submission" date="2016-10" db="EMBL/GenBank/DDBJ databases">
        <authorList>
            <person name="Varghese N."/>
            <person name="Submissions S."/>
        </authorList>
    </citation>
    <scope>NUCLEOTIDE SEQUENCE [LARGE SCALE GENOMIC DNA]</scope>
    <source>
        <strain evidence="3">DSM 40318</strain>
    </source>
</reference>
<dbReference type="InterPro" id="IPR048555">
    <property type="entry name" value="DACNH"/>
</dbReference>
<dbReference type="InterPro" id="IPR036888">
    <property type="entry name" value="DNA_integrity_DisA_N_sf"/>
</dbReference>